<evidence type="ECO:0000256" key="5">
    <source>
        <dbReference type="SAM" id="MobiDB-lite"/>
    </source>
</evidence>
<keyword evidence="6" id="KW-0732">Signal</keyword>
<proteinExistence type="inferred from homology"/>
<evidence type="ECO:0000256" key="2">
    <source>
        <dbReference type="ARBA" id="ARBA00022723"/>
    </source>
</evidence>
<dbReference type="PANTHER" id="PTHR42693">
    <property type="entry name" value="ARYLSULFATASE FAMILY MEMBER"/>
    <property type="match status" value="1"/>
</dbReference>
<dbReference type="PROSITE" id="PS00149">
    <property type="entry name" value="SULFATASE_2"/>
    <property type="match status" value="1"/>
</dbReference>
<evidence type="ECO:0000313" key="9">
    <source>
        <dbReference type="Proteomes" id="UP001416858"/>
    </source>
</evidence>
<comment type="caution">
    <text evidence="8">The sequence shown here is derived from an EMBL/GenBank/DDBJ whole genome shotgun (WGS) entry which is preliminary data.</text>
</comment>
<keyword evidence="2" id="KW-0479">Metal-binding</keyword>
<dbReference type="Pfam" id="PF00884">
    <property type="entry name" value="Sulfatase"/>
    <property type="match status" value="1"/>
</dbReference>
<sequence length="741" mass="82414">MLWNSVRHCVLACLVLAILANSHSLRADTNERPNIIYILSDDMGFSDIGCYGGEIKTPNLDSLAQHGVRFTQFYNTARCCPTRASLMSGLYPHQAGVGHMMDDRGYDGYRGELSRHCVTIPEALKDAGYRSYMAGKWHVTKAINPKSDADKANWPIQRGFDRFYGTIHGAGSFFDPNTLTRDNEFISPFNDPEYGKEDWPGETYYYTDAIADHAARFVREHHYRTGDKPFFMYVAFTAAHWPMHALDKDIAKYEGTYDAGYDAIRDARYKRMIELGLIDADSTVNWPIPDAWKESKFWEWDKRNMEVYAAMIDSMDQGIGRIVASLKETGQFENTLICFLQDNGGCAEGYGRGGIGSERADKPTLPTLPADYLQPDMTPKQTRDGFVMRTGKGSMAGPADTAIGYGRGWATVSNTPFREYKHWTHEGGISTPLIVHWPAKIQRHGELETTPGHLIDLMATAVDVSGANYPATYHDGQAIKPMEGKSLVPLFAKDADTREQFQREAIYWEHEGNRAVRVGDLKLVAKGVKGEWELYNIANDRSEQRDLSSEMPETVAKLAAMWQAYAERANVLPLNPGSNKHDGRASMNLKQTRFKLNMDDKLDRTEAPYIKNKAFAVVADIDAMGDGVIVAQGGSSQGWSLYLKNGKLCFAWTKNGKRTVTTADATISGKQQVTAIVSKPAVVRLKIGEQLVAESKIDGLLDEQPLDGLQVGQDENGAVGPYAVPFPFGGTVNQVVIEMLK</sequence>
<dbReference type="InterPro" id="IPR000917">
    <property type="entry name" value="Sulfatase_N"/>
</dbReference>
<evidence type="ECO:0000259" key="7">
    <source>
        <dbReference type="Pfam" id="PF00884"/>
    </source>
</evidence>
<name>A0ABP9VRA9_9BACT</name>
<feature type="signal peptide" evidence="6">
    <location>
        <begin position="1"/>
        <end position="27"/>
    </location>
</feature>
<dbReference type="SUPFAM" id="SSF53649">
    <property type="entry name" value="Alkaline phosphatase-like"/>
    <property type="match status" value="1"/>
</dbReference>
<reference evidence="8 9" key="1">
    <citation type="submission" date="2024-02" db="EMBL/GenBank/DDBJ databases">
        <title>Rhodopirellula caenicola NBRC 110016.</title>
        <authorList>
            <person name="Ichikawa N."/>
            <person name="Katano-Makiyama Y."/>
            <person name="Hidaka K."/>
        </authorList>
    </citation>
    <scope>NUCLEOTIDE SEQUENCE [LARGE SCALE GENOMIC DNA]</scope>
    <source>
        <strain evidence="8 9">NBRC 110016</strain>
    </source>
</reference>
<evidence type="ECO:0000256" key="4">
    <source>
        <dbReference type="ARBA" id="ARBA00022837"/>
    </source>
</evidence>
<evidence type="ECO:0000313" key="8">
    <source>
        <dbReference type="EMBL" id="GAA5507186.1"/>
    </source>
</evidence>
<dbReference type="Gene3D" id="3.40.720.10">
    <property type="entry name" value="Alkaline Phosphatase, subunit A"/>
    <property type="match status" value="1"/>
</dbReference>
<dbReference type="InterPro" id="IPR017850">
    <property type="entry name" value="Alkaline_phosphatase_core_sf"/>
</dbReference>
<keyword evidence="3" id="KW-0378">Hydrolase</keyword>
<dbReference type="SUPFAM" id="SSF49899">
    <property type="entry name" value="Concanavalin A-like lectins/glucanases"/>
    <property type="match status" value="1"/>
</dbReference>
<comment type="similarity">
    <text evidence="1">Belongs to the sulfatase family.</text>
</comment>
<dbReference type="EMBL" id="BAABRO010000005">
    <property type="protein sequence ID" value="GAA5507186.1"/>
    <property type="molecule type" value="Genomic_DNA"/>
</dbReference>
<gene>
    <name evidence="8" type="ORF">Rcae01_02641</name>
</gene>
<dbReference type="CDD" id="cd16025">
    <property type="entry name" value="PAS_like"/>
    <property type="match status" value="1"/>
</dbReference>
<dbReference type="InterPro" id="IPR013320">
    <property type="entry name" value="ConA-like_dom_sf"/>
</dbReference>
<protein>
    <recommendedName>
        <fullName evidence="7">Sulfatase N-terminal domain-containing protein</fullName>
    </recommendedName>
</protein>
<dbReference type="RefSeq" id="WP_345684072.1">
    <property type="nucleotide sequence ID" value="NZ_BAABRO010000005.1"/>
</dbReference>
<dbReference type="InterPro" id="IPR024607">
    <property type="entry name" value="Sulfatase_CS"/>
</dbReference>
<evidence type="ECO:0000256" key="6">
    <source>
        <dbReference type="SAM" id="SignalP"/>
    </source>
</evidence>
<accession>A0ABP9VRA9</accession>
<feature type="region of interest" description="Disordered" evidence="5">
    <location>
        <begin position="357"/>
        <end position="381"/>
    </location>
</feature>
<dbReference type="Gene3D" id="3.30.1120.10">
    <property type="match status" value="1"/>
</dbReference>
<organism evidence="8 9">
    <name type="scientific">Novipirellula caenicola</name>
    <dbReference type="NCBI Taxonomy" id="1536901"/>
    <lineage>
        <taxon>Bacteria</taxon>
        <taxon>Pseudomonadati</taxon>
        <taxon>Planctomycetota</taxon>
        <taxon>Planctomycetia</taxon>
        <taxon>Pirellulales</taxon>
        <taxon>Pirellulaceae</taxon>
        <taxon>Novipirellula</taxon>
    </lineage>
</organism>
<keyword evidence="4" id="KW-0106">Calcium</keyword>
<feature type="chain" id="PRO_5046298745" description="Sulfatase N-terminal domain-containing protein" evidence="6">
    <location>
        <begin position="28"/>
        <end position="741"/>
    </location>
</feature>
<evidence type="ECO:0000256" key="1">
    <source>
        <dbReference type="ARBA" id="ARBA00008779"/>
    </source>
</evidence>
<dbReference type="InterPro" id="IPR050738">
    <property type="entry name" value="Sulfatase"/>
</dbReference>
<dbReference type="PANTHER" id="PTHR42693:SF53">
    <property type="entry name" value="ENDO-4-O-SULFATASE"/>
    <property type="match status" value="1"/>
</dbReference>
<dbReference type="Proteomes" id="UP001416858">
    <property type="component" value="Unassembled WGS sequence"/>
</dbReference>
<keyword evidence="9" id="KW-1185">Reference proteome</keyword>
<feature type="domain" description="Sulfatase N-terminal" evidence="7">
    <location>
        <begin position="33"/>
        <end position="466"/>
    </location>
</feature>
<evidence type="ECO:0000256" key="3">
    <source>
        <dbReference type="ARBA" id="ARBA00022801"/>
    </source>
</evidence>